<evidence type="ECO:0000313" key="2">
    <source>
        <dbReference type="Proteomes" id="UP001221757"/>
    </source>
</evidence>
<sequence>GLQLYMARVDCYLISGGDIAIDVNAALVKELLEAQHLFLRRLLDPCTLSSLGINSRLMLAVLFTETGLMPIRIRRLLLALGRLRYMADLGEDRTVRMALMDSLDLFAAKLPGWAGDVAIMLSTLPTPIRIAPAVLSM</sequence>
<accession>A0AAD7D7K2</accession>
<proteinExistence type="predicted"/>
<dbReference type="EMBL" id="JARKIE010000109">
    <property type="protein sequence ID" value="KAJ7683313.1"/>
    <property type="molecule type" value="Genomic_DNA"/>
</dbReference>
<comment type="caution">
    <text evidence="1">The sequence shown here is derived from an EMBL/GenBank/DDBJ whole genome shotgun (WGS) entry which is preliminary data.</text>
</comment>
<dbReference type="Proteomes" id="UP001221757">
    <property type="component" value="Unassembled WGS sequence"/>
</dbReference>
<dbReference type="AlphaFoldDB" id="A0AAD7D7K2"/>
<feature type="non-terminal residue" evidence="1">
    <location>
        <position position="1"/>
    </location>
</feature>
<keyword evidence="2" id="KW-1185">Reference proteome</keyword>
<reference evidence="1" key="1">
    <citation type="submission" date="2023-03" db="EMBL/GenBank/DDBJ databases">
        <title>Massive genome expansion in bonnet fungi (Mycena s.s.) driven by repeated elements and novel gene families across ecological guilds.</title>
        <authorList>
            <consortium name="Lawrence Berkeley National Laboratory"/>
            <person name="Harder C.B."/>
            <person name="Miyauchi S."/>
            <person name="Viragh M."/>
            <person name="Kuo A."/>
            <person name="Thoen E."/>
            <person name="Andreopoulos B."/>
            <person name="Lu D."/>
            <person name="Skrede I."/>
            <person name="Drula E."/>
            <person name="Henrissat B."/>
            <person name="Morin E."/>
            <person name="Kohler A."/>
            <person name="Barry K."/>
            <person name="LaButti K."/>
            <person name="Morin E."/>
            <person name="Salamov A."/>
            <person name="Lipzen A."/>
            <person name="Mereny Z."/>
            <person name="Hegedus B."/>
            <person name="Baldrian P."/>
            <person name="Stursova M."/>
            <person name="Weitz H."/>
            <person name="Taylor A."/>
            <person name="Grigoriev I.V."/>
            <person name="Nagy L.G."/>
            <person name="Martin F."/>
            <person name="Kauserud H."/>
        </authorList>
    </citation>
    <scope>NUCLEOTIDE SEQUENCE</scope>
    <source>
        <strain evidence="1">CBHHK067</strain>
    </source>
</reference>
<gene>
    <name evidence="1" type="ORF">B0H17DRAFT_941969</name>
</gene>
<organism evidence="1 2">
    <name type="scientific">Mycena rosella</name>
    <name type="common">Pink bonnet</name>
    <name type="synonym">Agaricus rosellus</name>
    <dbReference type="NCBI Taxonomy" id="1033263"/>
    <lineage>
        <taxon>Eukaryota</taxon>
        <taxon>Fungi</taxon>
        <taxon>Dikarya</taxon>
        <taxon>Basidiomycota</taxon>
        <taxon>Agaricomycotina</taxon>
        <taxon>Agaricomycetes</taxon>
        <taxon>Agaricomycetidae</taxon>
        <taxon>Agaricales</taxon>
        <taxon>Marasmiineae</taxon>
        <taxon>Mycenaceae</taxon>
        <taxon>Mycena</taxon>
    </lineage>
</organism>
<protein>
    <submittedName>
        <fullName evidence="1">Uncharacterized protein</fullName>
    </submittedName>
</protein>
<name>A0AAD7D7K2_MYCRO</name>
<evidence type="ECO:0000313" key="1">
    <source>
        <dbReference type="EMBL" id="KAJ7683313.1"/>
    </source>
</evidence>